<proteinExistence type="predicted"/>
<dbReference type="Proteomes" id="UP000077266">
    <property type="component" value="Unassembled WGS sequence"/>
</dbReference>
<evidence type="ECO:0000313" key="3">
    <source>
        <dbReference type="Proteomes" id="UP000077266"/>
    </source>
</evidence>
<keyword evidence="1" id="KW-0732">Signal</keyword>
<keyword evidence="3" id="KW-1185">Reference proteome</keyword>
<organism evidence="2 3">
    <name type="scientific">Exidia glandulosa HHB12029</name>
    <dbReference type="NCBI Taxonomy" id="1314781"/>
    <lineage>
        <taxon>Eukaryota</taxon>
        <taxon>Fungi</taxon>
        <taxon>Dikarya</taxon>
        <taxon>Basidiomycota</taxon>
        <taxon>Agaricomycotina</taxon>
        <taxon>Agaricomycetes</taxon>
        <taxon>Auriculariales</taxon>
        <taxon>Exidiaceae</taxon>
        <taxon>Exidia</taxon>
    </lineage>
</organism>
<feature type="signal peptide" evidence="1">
    <location>
        <begin position="1"/>
        <end position="18"/>
    </location>
</feature>
<reference evidence="2 3" key="1">
    <citation type="journal article" date="2016" name="Mol. Biol. Evol.">
        <title>Comparative Genomics of Early-Diverging Mushroom-Forming Fungi Provides Insights into the Origins of Lignocellulose Decay Capabilities.</title>
        <authorList>
            <person name="Nagy L.G."/>
            <person name="Riley R."/>
            <person name="Tritt A."/>
            <person name="Adam C."/>
            <person name="Daum C."/>
            <person name="Floudas D."/>
            <person name="Sun H."/>
            <person name="Yadav J.S."/>
            <person name="Pangilinan J."/>
            <person name="Larsson K.H."/>
            <person name="Matsuura K."/>
            <person name="Barry K."/>
            <person name="Labutti K."/>
            <person name="Kuo R."/>
            <person name="Ohm R.A."/>
            <person name="Bhattacharya S.S."/>
            <person name="Shirouzu T."/>
            <person name="Yoshinaga Y."/>
            <person name="Martin F.M."/>
            <person name="Grigoriev I.V."/>
            <person name="Hibbett D.S."/>
        </authorList>
    </citation>
    <scope>NUCLEOTIDE SEQUENCE [LARGE SCALE GENOMIC DNA]</scope>
    <source>
        <strain evidence="2 3">HHB12029</strain>
    </source>
</reference>
<accession>A0A165MA44</accession>
<feature type="chain" id="PRO_5007862247" description="Extracellular membrane protein CFEM domain-containing protein" evidence="1">
    <location>
        <begin position="19"/>
        <end position="175"/>
    </location>
</feature>
<name>A0A165MA44_EXIGL</name>
<dbReference type="InParanoid" id="A0A165MA44"/>
<evidence type="ECO:0000256" key="1">
    <source>
        <dbReference type="SAM" id="SignalP"/>
    </source>
</evidence>
<sequence length="175" mass="18307">MFRSRLLILALLAVAVFGQTTTSAVADPYPCVAGCEEANCVNGCVAKAFDGMNGECGPPPAMGDCVCNSKAYRIVFEACFWSNCPYIAQKWIEGDDIACGRKPAPLNMTAAALSTLYYATHTTSSTQSVSIDVTAPITTSTVTVTPPDNSARTIRGQHAFLLAVALFAGTIAALA</sequence>
<dbReference type="EMBL" id="KV425913">
    <property type="protein sequence ID" value="KZV98976.1"/>
    <property type="molecule type" value="Genomic_DNA"/>
</dbReference>
<evidence type="ECO:0000313" key="2">
    <source>
        <dbReference type="EMBL" id="KZV98976.1"/>
    </source>
</evidence>
<protein>
    <recommendedName>
        <fullName evidence="4">Extracellular membrane protein CFEM domain-containing protein</fullName>
    </recommendedName>
</protein>
<gene>
    <name evidence="2" type="ORF">EXIGLDRAFT_762980</name>
</gene>
<evidence type="ECO:0008006" key="4">
    <source>
        <dbReference type="Google" id="ProtNLM"/>
    </source>
</evidence>
<dbReference type="AlphaFoldDB" id="A0A165MA44"/>